<organism evidence="1 3">
    <name type="scientific">Lysinibacillus sphaericus</name>
    <name type="common">Bacillus sphaericus</name>
    <dbReference type="NCBI Taxonomy" id="1421"/>
    <lineage>
        <taxon>Bacteria</taxon>
        <taxon>Bacillati</taxon>
        <taxon>Bacillota</taxon>
        <taxon>Bacilli</taxon>
        <taxon>Bacillales</taxon>
        <taxon>Bacillaceae</taxon>
        <taxon>Lysinibacillus</taxon>
    </lineage>
</organism>
<evidence type="ECO:0000313" key="3">
    <source>
        <dbReference type="Proteomes" id="UP000238825"/>
    </source>
</evidence>
<evidence type="ECO:0008006" key="5">
    <source>
        <dbReference type="Google" id="ProtNLM"/>
    </source>
</evidence>
<dbReference type="EMBL" id="UFSZ01000001">
    <property type="protein sequence ID" value="SUV16843.1"/>
    <property type="molecule type" value="Genomic_DNA"/>
</dbReference>
<dbReference type="SUPFAM" id="SSF52821">
    <property type="entry name" value="Rhodanese/Cell cycle control phosphatase"/>
    <property type="match status" value="1"/>
</dbReference>
<accession>A0A2S0K1J9</accession>
<evidence type="ECO:0000313" key="2">
    <source>
        <dbReference type="EMBL" id="SUV16843.1"/>
    </source>
</evidence>
<dbReference type="Gene3D" id="3.40.250.10">
    <property type="entry name" value="Rhodanese-like domain"/>
    <property type="match status" value="1"/>
</dbReference>
<dbReference type="EMBL" id="CP019980">
    <property type="protein sequence ID" value="AVK97265.1"/>
    <property type="molecule type" value="Genomic_DNA"/>
</dbReference>
<evidence type="ECO:0000313" key="4">
    <source>
        <dbReference type="Proteomes" id="UP000255295"/>
    </source>
</evidence>
<gene>
    <name evidence="1" type="ORF">LS41612_13845</name>
    <name evidence="2" type="ORF">NCTC10338_01928</name>
</gene>
<proteinExistence type="predicted"/>
<name>A0A2S0K1J9_LYSSH</name>
<dbReference type="AlphaFoldDB" id="A0A2S0K1J9"/>
<reference evidence="1 3" key="1">
    <citation type="submission" date="2017-03" db="EMBL/GenBank/DDBJ databases">
        <title>The whole genome sequencing and assembly of Lysinibacillus sphaericus DSM 28T strain.</title>
        <authorList>
            <person name="Lee Y.-J."/>
            <person name="Yi H."/>
            <person name="Bahn Y.-S."/>
            <person name="Kim J.F."/>
            <person name="Lee D.-W."/>
        </authorList>
    </citation>
    <scope>NUCLEOTIDE SEQUENCE [LARGE SCALE GENOMIC DNA]</scope>
    <source>
        <strain evidence="1 3">DSM 28</strain>
    </source>
</reference>
<dbReference type="RefSeq" id="WP_024363564.1">
    <property type="nucleotide sequence ID" value="NZ_BJNS01000001.1"/>
</dbReference>
<dbReference type="GeneID" id="48277279"/>
<evidence type="ECO:0000313" key="1">
    <source>
        <dbReference type="EMBL" id="AVK97265.1"/>
    </source>
</evidence>
<protein>
    <recommendedName>
        <fullName evidence="5">Sulfurtransferase</fullName>
    </recommendedName>
</protein>
<dbReference type="InterPro" id="IPR036873">
    <property type="entry name" value="Rhodanese-like_dom_sf"/>
</dbReference>
<sequence length="121" mass="14309">MIIFLIVALAIVLVRAYYIRFVPVKQVKDIPYRQVAEGHQILDVRDYNTTGCLVYNSKHIPYGYLPRFYKQIENRPVHLIVESQMDLNLASRFLRKKGYSVNSYTMMKRPCKIKGMMYKEV</sequence>
<dbReference type="Proteomes" id="UP000238825">
    <property type="component" value="Chromosome"/>
</dbReference>
<dbReference type="Proteomes" id="UP000255295">
    <property type="component" value="Unassembled WGS sequence"/>
</dbReference>
<reference evidence="2 4" key="2">
    <citation type="submission" date="2018-06" db="EMBL/GenBank/DDBJ databases">
        <authorList>
            <consortium name="Pathogen Informatics"/>
            <person name="Doyle S."/>
        </authorList>
    </citation>
    <scope>NUCLEOTIDE SEQUENCE [LARGE SCALE GENOMIC DNA]</scope>
    <source>
        <strain evidence="2 4">NCTC10338</strain>
    </source>
</reference>